<evidence type="ECO:0000313" key="12">
    <source>
        <dbReference type="Proteomes" id="UP000183974"/>
    </source>
</evidence>
<dbReference type="EMBL" id="FRBR01000011">
    <property type="protein sequence ID" value="SHM19742.1"/>
    <property type="molecule type" value="Genomic_DNA"/>
</dbReference>
<evidence type="ECO:0000256" key="6">
    <source>
        <dbReference type="ARBA" id="ARBA00022989"/>
    </source>
</evidence>
<evidence type="ECO:0000313" key="11">
    <source>
        <dbReference type="EMBL" id="SHM19742.1"/>
    </source>
</evidence>
<keyword evidence="2 9" id="KW-0813">Transport</keyword>
<feature type="transmembrane region" description="Helical" evidence="9">
    <location>
        <begin position="137"/>
        <end position="161"/>
    </location>
</feature>
<comment type="function">
    <text evidence="9">Part of the tripartite ATP-independent periplasmic (TRAP) transport system.</text>
</comment>
<evidence type="ECO:0000256" key="8">
    <source>
        <dbReference type="ARBA" id="ARBA00038436"/>
    </source>
</evidence>
<dbReference type="GO" id="GO:0005886">
    <property type="term" value="C:plasma membrane"/>
    <property type="evidence" value="ECO:0007669"/>
    <property type="project" value="UniProtKB-SubCell"/>
</dbReference>
<accession>A0A1M7GTS6</accession>
<dbReference type="OrthoDB" id="6385730at2"/>
<organism evidence="11 12">
    <name type="scientific">Roseovarius pacificus</name>
    <dbReference type="NCBI Taxonomy" id="337701"/>
    <lineage>
        <taxon>Bacteria</taxon>
        <taxon>Pseudomonadati</taxon>
        <taxon>Pseudomonadota</taxon>
        <taxon>Alphaproteobacteria</taxon>
        <taxon>Rhodobacterales</taxon>
        <taxon>Roseobacteraceae</taxon>
        <taxon>Roseovarius</taxon>
    </lineage>
</organism>
<comment type="subcellular location">
    <subcellularLocation>
        <location evidence="1 9">Cell inner membrane</location>
        <topology evidence="1 9">Multi-pass membrane protein</topology>
    </subcellularLocation>
</comment>
<dbReference type="GO" id="GO:0015740">
    <property type="term" value="P:C4-dicarboxylate transport"/>
    <property type="evidence" value="ECO:0007669"/>
    <property type="project" value="TreeGrafter"/>
</dbReference>
<dbReference type="PANTHER" id="PTHR35011">
    <property type="entry name" value="2,3-DIKETO-L-GULONATE TRAP TRANSPORTER SMALL PERMEASE PROTEIN YIAM"/>
    <property type="match status" value="1"/>
</dbReference>
<dbReference type="GO" id="GO:0022857">
    <property type="term" value="F:transmembrane transporter activity"/>
    <property type="evidence" value="ECO:0007669"/>
    <property type="project" value="UniProtKB-UniRule"/>
</dbReference>
<feature type="transmembrane region" description="Helical" evidence="9">
    <location>
        <begin position="88"/>
        <end position="108"/>
    </location>
</feature>
<dbReference type="AlphaFoldDB" id="A0A1M7GTS6"/>
<feature type="domain" description="Tripartite ATP-independent periplasmic transporters DctQ component" evidence="10">
    <location>
        <begin position="28"/>
        <end position="156"/>
    </location>
</feature>
<proteinExistence type="inferred from homology"/>
<keyword evidence="5 9" id="KW-0812">Transmembrane</keyword>
<evidence type="ECO:0000256" key="5">
    <source>
        <dbReference type="ARBA" id="ARBA00022692"/>
    </source>
</evidence>
<dbReference type="InterPro" id="IPR055348">
    <property type="entry name" value="DctQ"/>
</dbReference>
<protein>
    <recommendedName>
        <fullName evidence="9">TRAP transporter small permease protein</fullName>
    </recommendedName>
</protein>
<dbReference type="STRING" id="337701.SAMN05444398_11186"/>
<keyword evidence="12" id="KW-1185">Reference proteome</keyword>
<evidence type="ECO:0000256" key="9">
    <source>
        <dbReference type="RuleBase" id="RU369079"/>
    </source>
</evidence>
<reference evidence="11 12" key="1">
    <citation type="submission" date="2016-11" db="EMBL/GenBank/DDBJ databases">
        <authorList>
            <person name="Jaros S."/>
            <person name="Januszkiewicz K."/>
            <person name="Wedrychowicz H."/>
        </authorList>
    </citation>
    <scope>NUCLEOTIDE SEQUENCE [LARGE SCALE GENOMIC DNA]</scope>
    <source>
        <strain evidence="11 12">DSM 29589</strain>
    </source>
</reference>
<evidence type="ECO:0000259" key="10">
    <source>
        <dbReference type="Pfam" id="PF04290"/>
    </source>
</evidence>
<sequence length="166" mass="18137">MINVANKALNVVSNLFGAVAMVFLAFLMFGITLDVAARAILGQSISGVFEMSELSLVMLVFFGAMWAQRDDSHIRVTLLPDRLRGGGGRFANAMAWGGGALALLMFAWPATQEAIYSVSIWEFRWGYVQMPIWWTKAGVAIGLWLAALQMAIHALLCLTVAEPRKA</sequence>
<comment type="similarity">
    <text evidence="8 9">Belongs to the TRAP transporter small permease family.</text>
</comment>
<evidence type="ECO:0000256" key="2">
    <source>
        <dbReference type="ARBA" id="ARBA00022448"/>
    </source>
</evidence>
<gene>
    <name evidence="11" type="ORF">SAMN05444398_11186</name>
</gene>
<dbReference type="PANTHER" id="PTHR35011:SF10">
    <property type="entry name" value="TRAP TRANSPORTER SMALL PERMEASE PROTEIN"/>
    <property type="match status" value="1"/>
</dbReference>
<comment type="subunit">
    <text evidence="9">The complex comprises the extracytoplasmic solute receptor protein and the two transmembrane proteins.</text>
</comment>
<dbReference type="InterPro" id="IPR007387">
    <property type="entry name" value="TRAP_DctQ"/>
</dbReference>
<dbReference type="Pfam" id="PF04290">
    <property type="entry name" value="DctQ"/>
    <property type="match status" value="1"/>
</dbReference>
<dbReference type="RefSeq" id="WP_073035975.1">
    <property type="nucleotide sequence ID" value="NZ_BMLR01000012.1"/>
</dbReference>
<keyword evidence="4 9" id="KW-0997">Cell inner membrane</keyword>
<evidence type="ECO:0000256" key="3">
    <source>
        <dbReference type="ARBA" id="ARBA00022475"/>
    </source>
</evidence>
<feature type="transmembrane region" description="Helical" evidence="9">
    <location>
        <begin position="45"/>
        <end position="67"/>
    </location>
</feature>
<keyword evidence="7 9" id="KW-0472">Membrane</keyword>
<keyword evidence="3" id="KW-1003">Cell membrane</keyword>
<name>A0A1M7GTS6_9RHOB</name>
<evidence type="ECO:0000256" key="7">
    <source>
        <dbReference type="ARBA" id="ARBA00023136"/>
    </source>
</evidence>
<feature type="transmembrane region" description="Helical" evidence="9">
    <location>
        <begin position="12"/>
        <end position="33"/>
    </location>
</feature>
<dbReference type="Proteomes" id="UP000183974">
    <property type="component" value="Unassembled WGS sequence"/>
</dbReference>
<evidence type="ECO:0000256" key="4">
    <source>
        <dbReference type="ARBA" id="ARBA00022519"/>
    </source>
</evidence>
<evidence type="ECO:0000256" key="1">
    <source>
        <dbReference type="ARBA" id="ARBA00004429"/>
    </source>
</evidence>
<keyword evidence="6 9" id="KW-1133">Transmembrane helix</keyword>